<dbReference type="RefSeq" id="WP_089297324.1">
    <property type="nucleotide sequence ID" value="NZ_BOMU01000078.1"/>
</dbReference>
<dbReference type="InterPro" id="IPR023210">
    <property type="entry name" value="NADP_OxRdtase_dom"/>
</dbReference>
<accession>A0A239FHU1</accession>
<dbReference type="EMBL" id="FZNR01000018">
    <property type="protein sequence ID" value="SNS56496.1"/>
    <property type="molecule type" value="Genomic_DNA"/>
</dbReference>
<dbReference type="Gene3D" id="3.20.20.100">
    <property type="entry name" value="NADP-dependent oxidoreductase domain"/>
    <property type="match status" value="1"/>
</dbReference>
<protein>
    <submittedName>
        <fullName evidence="2">D-threo-aldose 1-dehydrogenase</fullName>
    </submittedName>
</protein>
<dbReference type="Pfam" id="PF00248">
    <property type="entry name" value="Aldo_ket_red"/>
    <property type="match status" value="1"/>
</dbReference>
<evidence type="ECO:0000313" key="2">
    <source>
        <dbReference type="EMBL" id="SNS56496.1"/>
    </source>
</evidence>
<proteinExistence type="predicted"/>
<dbReference type="InterPro" id="IPR036812">
    <property type="entry name" value="NAD(P)_OxRdtase_dom_sf"/>
</dbReference>
<sequence length="357" mass="37860">MDRFEGGPVDPLERVPLGGTGVTVTRLGMGLAPIGGLFTPVGDAGAIAAVDAAWRHGVRFFDTAPLYGAGLSERRTGAALRDRDDFVLATKVGRRLVPARNATEVGRRPVPARNATKVGRRPVPARDGTKDLWSEPSGAAPVWDFSAAGVRTQHRESLERLGLDSVDVLHLHDPDDHFAQALHDALPALVELRREGAVRAVSAGMNQSAMLTAFARTGHFDCFLLAGRYTLLDQSGLADLLPECARRGISVICGGVYNSGLLADPDRNRTFDYRTATPELVAKARAMGDVCARHGVPLRAAALQFPLAHPAVATVLIGMRSAAEAADAAAMAAVELPGALWHDLIRAGLLDPEVPHP</sequence>
<evidence type="ECO:0000259" key="1">
    <source>
        <dbReference type="Pfam" id="PF00248"/>
    </source>
</evidence>
<gene>
    <name evidence="2" type="ORF">SAMN06264365_11890</name>
</gene>
<dbReference type="GO" id="GO:0016491">
    <property type="term" value="F:oxidoreductase activity"/>
    <property type="evidence" value="ECO:0007669"/>
    <property type="project" value="InterPro"/>
</dbReference>
<reference evidence="2 3" key="1">
    <citation type="submission" date="2017-06" db="EMBL/GenBank/DDBJ databases">
        <authorList>
            <person name="Kim H.J."/>
            <person name="Triplett B.A."/>
        </authorList>
    </citation>
    <scope>NUCLEOTIDE SEQUENCE [LARGE SCALE GENOMIC DNA]</scope>
    <source>
        <strain evidence="2 3">DSM 43151</strain>
    </source>
</reference>
<evidence type="ECO:0000313" key="3">
    <source>
        <dbReference type="Proteomes" id="UP000198415"/>
    </source>
</evidence>
<dbReference type="CDD" id="cd19152">
    <property type="entry name" value="AKR_AKR15A"/>
    <property type="match status" value="1"/>
</dbReference>
<dbReference type="PANTHER" id="PTHR42686:SF1">
    <property type="entry name" value="GH17980P-RELATED"/>
    <property type="match status" value="1"/>
</dbReference>
<dbReference type="Proteomes" id="UP000198415">
    <property type="component" value="Unassembled WGS sequence"/>
</dbReference>
<dbReference type="PANTHER" id="PTHR42686">
    <property type="entry name" value="GH17980P-RELATED"/>
    <property type="match status" value="1"/>
</dbReference>
<dbReference type="SUPFAM" id="SSF51430">
    <property type="entry name" value="NAD(P)-linked oxidoreductase"/>
    <property type="match status" value="1"/>
</dbReference>
<dbReference type="OrthoDB" id="9768851at2"/>
<dbReference type="GO" id="GO:0005829">
    <property type="term" value="C:cytosol"/>
    <property type="evidence" value="ECO:0007669"/>
    <property type="project" value="TreeGrafter"/>
</dbReference>
<dbReference type="AlphaFoldDB" id="A0A239FHU1"/>
<feature type="domain" description="NADP-dependent oxidoreductase" evidence="1">
    <location>
        <begin position="26"/>
        <end position="337"/>
    </location>
</feature>
<keyword evidence="3" id="KW-1185">Reference proteome</keyword>
<dbReference type="InterPro" id="IPR020471">
    <property type="entry name" value="AKR"/>
</dbReference>
<organism evidence="2 3">
    <name type="scientific">Actinoplanes regularis</name>
    <dbReference type="NCBI Taxonomy" id="52697"/>
    <lineage>
        <taxon>Bacteria</taxon>
        <taxon>Bacillati</taxon>
        <taxon>Actinomycetota</taxon>
        <taxon>Actinomycetes</taxon>
        <taxon>Micromonosporales</taxon>
        <taxon>Micromonosporaceae</taxon>
        <taxon>Actinoplanes</taxon>
    </lineage>
</organism>
<name>A0A239FHU1_9ACTN</name>